<dbReference type="GO" id="GO:0016971">
    <property type="term" value="F:flavin-dependent sulfhydryl oxidase activity"/>
    <property type="evidence" value="ECO:0007669"/>
    <property type="project" value="InterPro"/>
</dbReference>
<dbReference type="GO" id="GO:0050660">
    <property type="term" value="F:flavin adenine dinucleotide binding"/>
    <property type="evidence" value="ECO:0007669"/>
    <property type="project" value="TreeGrafter"/>
</dbReference>
<evidence type="ECO:0000256" key="1">
    <source>
        <dbReference type="ARBA" id="ARBA00001974"/>
    </source>
</evidence>
<sequence>MPATQTPYPILSYFLCAVVKTTGMPPQPLDATPEQVAKANAIQEQQAADTPKKFPKGVVLGRDGKPCRSCTSFASWAAMTKKTTTSPSTISTSTPPAESTAALNPPADCPPDVDELGRSTWTLLHSMTATYPVSPSTTQQNDVRQFVSLFSRLYPCWVCADDFRNWMKEDGNAPREAATNRINLPEPDAIVEAVVKHIYGFTDSLLSGSPKKFQLAVVQSEDQNLGDLICLARIYFAADKYELPALRHLAGREFVPRLHQASPLSVMTVAAIIYDNTPENDMGLRSETCRYVRLHLTRFMADEPAKTELLNNKSLLQDLLTRLGACMQEYRNTTAKLSSV</sequence>
<dbReference type="Gene3D" id="1.20.120.310">
    <property type="entry name" value="ERV/ALR sulfhydryl oxidase domain"/>
    <property type="match status" value="1"/>
</dbReference>
<gene>
    <name evidence="9" type="ORF">B0A49_00494</name>
</gene>
<dbReference type="FunFam" id="4.10.320.60:FF:000002">
    <property type="entry name" value="Sulfhydryl oxidase"/>
    <property type="match status" value="1"/>
</dbReference>
<evidence type="ECO:0000256" key="4">
    <source>
        <dbReference type="ARBA" id="ARBA00023002"/>
    </source>
</evidence>
<dbReference type="EMBL" id="NAJN01000030">
    <property type="protein sequence ID" value="TKA81224.1"/>
    <property type="molecule type" value="Genomic_DNA"/>
</dbReference>
<evidence type="ECO:0000259" key="8">
    <source>
        <dbReference type="PROSITE" id="PS51324"/>
    </source>
</evidence>
<evidence type="ECO:0000256" key="7">
    <source>
        <dbReference type="SAM" id="MobiDB-lite"/>
    </source>
</evidence>
<evidence type="ECO:0000256" key="5">
    <source>
        <dbReference type="ARBA" id="ARBA00023157"/>
    </source>
</evidence>
<evidence type="ECO:0000313" key="10">
    <source>
        <dbReference type="Proteomes" id="UP000308768"/>
    </source>
</evidence>
<keyword evidence="5" id="KW-1015">Disulfide bond</keyword>
<dbReference type="InterPro" id="IPR039799">
    <property type="entry name" value="ALR/ERV"/>
</dbReference>
<dbReference type="InterPro" id="IPR036774">
    <property type="entry name" value="ERV/ALR_sulphydryl_oxid_sf"/>
</dbReference>
<dbReference type="GO" id="GO:0005739">
    <property type="term" value="C:mitochondrion"/>
    <property type="evidence" value="ECO:0007669"/>
    <property type="project" value="TreeGrafter"/>
</dbReference>
<reference evidence="9 10" key="1">
    <citation type="submission" date="2017-03" db="EMBL/GenBank/DDBJ databases">
        <title>Genomes of endolithic fungi from Antarctica.</title>
        <authorList>
            <person name="Coleine C."/>
            <person name="Masonjones S."/>
            <person name="Stajich J.E."/>
        </authorList>
    </citation>
    <scope>NUCLEOTIDE SEQUENCE [LARGE SCALE GENOMIC DNA]</scope>
    <source>
        <strain evidence="9 10">CCFEE 5187</strain>
    </source>
</reference>
<keyword evidence="3 6" id="KW-0274">FAD</keyword>
<dbReference type="Pfam" id="PF04777">
    <property type="entry name" value="Evr1_Alr"/>
    <property type="match status" value="1"/>
</dbReference>
<evidence type="ECO:0000256" key="6">
    <source>
        <dbReference type="RuleBase" id="RU371123"/>
    </source>
</evidence>
<dbReference type="Gene3D" id="4.10.320.60">
    <property type="match status" value="1"/>
</dbReference>
<evidence type="ECO:0000256" key="3">
    <source>
        <dbReference type="ARBA" id="ARBA00022827"/>
    </source>
</evidence>
<comment type="caution">
    <text evidence="9">The sequence shown here is derived from an EMBL/GenBank/DDBJ whole genome shotgun (WGS) entry which is preliminary data.</text>
</comment>
<dbReference type="EC" id="1.8.3.2" evidence="6"/>
<keyword evidence="10" id="KW-1185">Reference proteome</keyword>
<feature type="region of interest" description="Disordered" evidence="7">
    <location>
        <begin position="84"/>
        <end position="112"/>
    </location>
</feature>
<feature type="domain" description="ERV/ALR sulfhydryl oxidase" evidence="8">
    <location>
        <begin position="109"/>
        <end position="213"/>
    </location>
</feature>
<accession>A0A4U0XU39</accession>
<comment type="cofactor">
    <cofactor evidence="1 6">
        <name>FAD</name>
        <dbReference type="ChEBI" id="CHEBI:57692"/>
    </cofactor>
</comment>
<dbReference type="InterPro" id="IPR017905">
    <property type="entry name" value="ERV/ALR_sulphydryl_oxidase"/>
</dbReference>
<keyword evidence="4 6" id="KW-0560">Oxidoreductase</keyword>
<feature type="compositionally biased region" description="Low complexity" evidence="7">
    <location>
        <begin position="84"/>
        <end position="102"/>
    </location>
</feature>
<dbReference type="PANTHER" id="PTHR12645">
    <property type="entry name" value="ALR/ERV"/>
    <property type="match status" value="1"/>
</dbReference>
<protein>
    <recommendedName>
        <fullName evidence="6">Sulfhydryl oxidase</fullName>
        <ecNumber evidence="6">1.8.3.2</ecNumber>
    </recommendedName>
</protein>
<dbReference type="SUPFAM" id="SSF69000">
    <property type="entry name" value="FAD-dependent thiol oxidase"/>
    <property type="match status" value="1"/>
</dbReference>
<dbReference type="Proteomes" id="UP000308768">
    <property type="component" value="Unassembled WGS sequence"/>
</dbReference>
<dbReference type="AlphaFoldDB" id="A0A4U0XU39"/>
<name>A0A4U0XU39_9PEZI</name>
<organism evidence="9 10">
    <name type="scientific">Cryomyces minteri</name>
    <dbReference type="NCBI Taxonomy" id="331657"/>
    <lineage>
        <taxon>Eukaryota</taxon>
        <taxon>Fungi</taxon>
        <taxon>Dikarya</taxon>
        <taxon>Ascomycota</taxon>
        <taxon>Pezizomycotina</taxon>
        <taxon>Dothideomycetes</taxon>
        <taxon>Dothideomycetes incertae sedis</taxon>
        <taxon>Cryomyces</taxon>
    </lineage>
</organism>
<comment type="catalytic activity">
    <reaction evidence="6">
        <text>2 R'C(R)SH + O2 = R'C(R)S-S(R)CR' + H2O2</text>
        <dbReference type="Rhea" id="RHEA:17357"/>
        <dbReference type="ChEBI" id="CHEBI:15379"/>
        <dbReference type="ChEBI" id="CHEBI:16240"/>
        <dbReference type="ChEBI" id="CHEBI:16520"/>
        <dbReference type="ChEBI" id="CHEBI:17412"/>
        <dbReference type="EC" id="1.8.3.2"/>
    </reaction>
</comment>
<keyword evidence="2 6" id="KW-0285">Flavoprotein</keyword>
<dbReference type="PROSITE" id="PS51324">
    <property type="entry name" value="ERV_ALR"/>
    <property type="match status" value="1"/>
</dbReference>
<evidence type="ECO:0000256" key="2">
    <source>
        <dbReference type="ARBA" id="ARBA00022630"/>
    </source>
</evidence>
<evidence type="ECO:0000313" key="9">
    <source>
        <dbReference type="EMBL" id="TKA81224.1"/>
    </source>
</evidence>
<proteinExistence type="predicted"/>
<dbReference type="PANTHER" id="PTHR12645:SF0">
    <property type="entry name" value="FAD-LINKED SULFHYDRYL OXIDASE ALR"/>
    <property type="match status" value="1"/>
</dbReference>
<dbReference type="STRING" id="331657.A0A4U0XU39"/>
<dbReference type="OrthoDB" id="17199at2759"/>